<feature type="transmembrane region" description="Helical" evidence="13">
    <location>
        <begin position="150"/>
        <end position="171"/>
    </location>
</feature>
<evidence type="ECO:0000256" key="12">
    <source>
        <dbReference type="SAM" id="MobiDB-lite"/>
    </source>
</evidence>
<evidence type="ECO:0000313" key="15">
    <source>
        <dbReference type="EMBL" id="KAK6731851.1"/>
    </source>
</evidence>
<dbReference type="InterPro" id="IPR013099">
    <property type="entry name" value="K_chnl_dom"/>
</dbReference>
<evidence type="ECO:0000256" key="3">
    <source>
        <dbReference type="ARBA" id="ARBA00022448"/>
    </source>
</evidence>
<evidence type="ECO:0000256" key="1">
    <source>
        <dbReference type="ARBA" id="ARBA00004141"/>
    </source>
</evidence>
<organism evidence="15 16">
    <name type="scientific">Necator americanus</name>
    <name type="common">Human hookworm</name>
    <dbReference type="NCBI Taxonomy" id="51031"/>
    <lineage>
        <taxon>Eukaryota</taxon>
        <taxon>Metazoa</taxon>
        <taxon>Ecdysozoa</taxon>
        <taxon>Nematoda</taxon>
        <taxon>Chromadorea</taxon>
        <taxon>Rhabditida</taxon>
        <taxon>Rhabditina</taxon>
        <taxon>Rhabditomorpha</taxon>
        <taxon>Strongyloidea</taxon>
        <taxon>Ancylostomatidae</taxon>
        <taxon>Bunostominae</taxon>
        <taxon>Necator</taxon>
    </lineage>
</organism>
<feature type="transmembrane region" description="Helical" evidence="13">
    <location>
        <begin position="28"/>
        <end position="48"/>
    </location>
</feature>
<dbReference type="PANTHER" id="PTHR11003">
    <property type="entry name" value="POTASSIUM CHANNEL, SUBFAMILY K"/>
    <property type="match status" value="1"/>
</dbReference>
<evidence type="ECO:0000256" key="13">
    <source>
        <dbReference type="SAM" id="Phobius"/>
    </source>
</evidence>
<keyword evidence="8 13" id="KW-1133">Transmembrane helix</keyword>
<keyword evidence="4" id="KW-0633">Potassium transport</keyword>
<feature type="transmembrane region" description="Helical" evidence="13">
    <location>
        <begin position="309"/>
        <end position="333"/>
    </location>
</feature>
<feature type="transmembrane region" description="Helical" evidence="13">
    <location>
        <begin position="252"/>
        <end position="273"/>
    </location>
</feature>
<keyword evidence="5 13" id="KW-0812">Transmembrane</keyword>
<dbReference type="PRINTS" id="PR01095">
    <property type="entry name" value="TASKCHANNEL"/>
</dbReference>
<feature type="transmembrane region" description="Helical" evidence="13">
    <location>
        <begin position="279"/>
        <end position="297"/>
    </location>
</feature>
<comment type="subcellular location">
    <subcellularLocation>
        <location evidence="1">Membrane</location>
        <topology evidence="1">Multi-pass membrane protein</topology>
    </subcellularLocation>
</comment>
<feature type="compositionally biased region" description="Acidic residues" evidence="12">
    <location>
        <begin position="221"/>
        <end position="241"/>
    </location>
</feature>
<dbReference type="Gene3D" id="1.10.287.70">
    <property type="match status" value="1"/>
</dbReference>
<keyword evidence="16" id="KW-1185">Reference proteome</keyword>
<evidence type="ECO:0000256" key="8">
    <source>
        <dbReference type="ARBA" id="ARBA00022989"/>
    </source>
</evidence>
<dbReference type="SUPFAM" id="SSF81324">
    <property type="entry name" value="Voltage-gated potassium channels"/>
    <property type="match status" value="1"/>
</dbReference>
<dbReference type="Proteomes" id="UP001303046">
    <property type="component" value="Unassembled WGS sequence"/>
</dbReference>
<dbReference type="PANTHER" id="PTHR11003:SF296">
    <property type="entry name" value="POTASSIUM CHANNEL DOMAIN-CONTAINING PROTEIN"/>
    <property type="match status" value="1"/>
</dbReference>
<evidence type="ECO:0000256" key="6">
    <source>
        <dbReference type="ARBA" id="ARBA00022826"/>
    </source>
</evidence>
<feature type="transmembrane region" description="Helical" evidence="13">
    <location>
        <begin position="128"/>
        <end position="144"/>
    </location>
</feature>
<evidence type="ECO:0000256" key="11">
    <source>
        <dbReference type="ARBA" id="ARBA00023303"/>
    </source>
</evidence>
<keyword evidence="11" id="KW-0407">Ion channel</keyword>
<reference evidence="15 16" key="1">
    <citation type="submission" date="2023-08" db="EMBL/GenBank/DDBJ databases">
        <title>A Necator americanus chromosomal reference genome.</title>
        <authorList>
            <person name="Ilik V."/>
            <person name="Petrzelkova K.J."/>
            <person name="Pardy F."/>
            <person name="Fuh T."/>
            <person name="Niatou-Singa F.S."/>
            <person name="Gouil Q."/>
            <person name="Baker L."/>
            <person name="Ritchie M.E."/>
            <person name="Jex A.R."/>
            <person name="Gazzola D."/>
            <person name="Li H."/>
            <person name="Toshio Fujiwara R."/>
            <person name="Zhan B."/>
            <person name="Aroian R.V."/>
            <person name="Pafco B."/>
            <person name="Schwarz E.M."/>
        </authorList>
    </citation>
    <scope>NUCLEOTIDE SEQUENCE [LARGE SCALE GENOMIC DNA]</scope>
    <source>
        <strain evidence="15 16">Aroian</strain>
        <tissue evidence="15">Whole animal</tissue>
    </source>
</reference>
<feature type="domain" description="Potassium channel" evidence="14">
    <location>
        <begin position="120"/>
        <end position="178"/>
    </location>
</feature>
<evidence type="ECO:0000256" key="10">
    <source>
        <dbReference type="ARBA" id="ARBA00023136"/>
    </source>
</evidence>
<evidence type="ECO:0000256" key="5">
    <source>
        <dbReference type="ARBA" id="ARBA00022692"/>
    </source>
</evidence>
<evidence type="ECO:0000256" key="7">
    <source>
        <dbReference type="ARBA" id="ARBA00022958"/>
    </source>
</evidence>
<gene>
    <name evidence="15" type="primary">Necator_chrI.g4110</name>
    <name evidence="15" type="ORF">RB195_007981</name>
</gene>
<proteinExistence type="inferred from homology"/>
<evidence type="ECO:0000256" key="4">
    <source>
        <dbReference type="ARBA" id="ARBA00022538"/>
    </source>
</evidence>
<accession>A0ABR1C1C8</accession>
<comment type="similarity">
    <text evidence="2">Belongs to the two pore domain potassium channel (TC 1.A.1.8) family.</text>
</comment>
<feature type="region of interest" description="Disordered" evidence="12">
    <location>
        <begin position="212"/>
        <end position="245"/>
    </location>
</feature>
<sequence length="578" mass="66283">MEENDETEENEEPTITWQKRAKMALPHAGLYLSLFVYLMVGAAVFHWLEYEADKKIQNAKLERIKHDYRVIDAALKEMAPKDSYEAYRGAIFEQIAELSSLHEGRPFQLADGMPSEEALPPRWSRSSAFLYALSILTTTGYSYAVPVTPFGQLLAIVYGLLGIPIMVLAAVDIGRFLSHIVLELYGKYQDMLSSLNCRRKLTTKTATVLRSKKPWNKPLTEEEEHDDGSENEEEEKEEDNSDKEKLPNAKRLPLSINAGILLVFCMMGGVTYIAAGGKATFLEAFFVTFNLVANLTMSEMPSDLNHVLTLIYIFVFVTFGVAVLSMCAELAALELKDIFLKIHYFGRKIKFKRKHKKEQMEVEVKELLKIIEEIRRRYPEKERITSLDILRYMNEASAEPVVVAERRDTIAFMPQTMEMLKFADELDMEDRSASRLEEIPLIEKNVNKGTRLIDVLQFSEDIDLEHRFYHELRKYAREHKEHKRSNVDCFNEKTHVMWILGEKIKFLNERHPVVEGSTVLSFTNLSLSIATETPTDISAINKSREATYFFLERFVKNLSLGSDSPYLMPTACATAMCI</sequence>
<evidence type="ECO:0000256" key="2">
    <source>
        <dbReference type="ARBA" id="ARBA00006666"/>
    </source>
</evidence>
<keyword evidence="7" id="KW-0630">Potassium</keyword>
<evidence type="ECO:0000313" key="16">
    <source>
        <dbReference type="Proteomes" id="UP001303046"/>
    </source>
</evidence>
<name>A0ABR1C1C8_NECAM</name>
<dbReference type="InterPro" id="IPR003280">
    <property type="entry name" value="2pore_dom_K_chnl"/>
</dbReference>
<keyword evidence="6" id="KW-0631">Potassium channel</keyword>
<protein>
    <recommendedName>
        <fullName evidence="14">Potassium channel domain-containing protein</fullName>
    </recommendedName>
</protein>
<dbReference type="InterPro" id="IPR003092">
    <property type="entry name" value="2pore_dom_K_chnl_TASK"/>
</dbReference>
<evidence type="ECO:0000256" key="9">
    <source>
        <dbReference type="ARBA" id="ARBA00023065"/>
    </source>
</evidence>
<dbReference type="EMBL" id="JAVFWL010000001">
    <property type="protein sequence ID" value="KAK6731851.1"/>
    <property type="molecule type" value="Genomic_DNA"/>
</dbReference>
<comment type="caution">
    <text evidence="15">The sequence shown here is derived from an EMBL/GenBank/DDBJ whole genome shotgun (WGS) entry which is preliminary data.</text>
</comment>
<dbReference type="Pfam" id="PF07885">
    <property type="entry name" value="Ion_trans_2"/>
    <property type="match status" value="1"/>
</dbReference>
<evidence type="ECO:0000259" key="14">
    <source>
        <dbReference type="Pfam" id="PF07885"/>
    </source>
</evidence>
<keyword evidence="3" id="KW-0813">Transport</keyword>
<keyword evidence="10 13" id="KW-0472">Membrane</keyword>
<keyword evidence="9" id="KW-0406">Ion transport</keyword>